<feature type="domain" description="HTH lysR-type" evidence="4">
    <location>
        <begin position="16"/>
        <end position="73"/>
    </location>
</feature>
<dbReference type="AlphaFoldDB" id="A0A3R9FKK1"/>
<evidence type="ECO:0000256" key="2">
    <source>
        <dbReference type="ARBA" id="ARBA00023015"/>
    </source>
</evidence>
<evidence type="ECO:0000313" key="5">
    <source>
        <dbReference type="EMBL" id="RSD28549.1"/>
    </source>
</evidence>
<evidence type="ECO:0000313" key="6">
    <source>
        <dbReference type="Proteomes" id="UP000269041"/>
    </source>
</evidence>
<dbReference type="PANTHER" id="PTHR30126">
    <property type="entry name" value="HTH-TYPE TRANSCRIPTIONAL REGULATOR"/>
    <property type="match status" value="1"/>
</dbReference>
<dbReference type="SUPFAM" id="SSF46785">
    <property type="entry name" value="Winged helix' DNA-binding domain"/>
    <property type="match status" value="1"/>
</dbReference>
<accession>A0A3R9FKK1</accession>
<reference evidence="5 6" key="1">
    <citation type="submission" date="2018-12" db="EMBL/GenBank/DDBJ databases">
        <title>Genomic taxonomy of the Vibrionaceae family.</title>
        <authorList>
            <person name="Gomez-Gil B."/>
            <person name="Enciso-Ibarra K."/>
        </authorList>
    </citation>
    <scope>NUCLEOTIDE SEQUENCE [LARGE SCALE GENOMIC DNA]</scope>
    <source>
        <strain evidence="5 6">CAIM 594</strain>
    </source>
</reference>
<organism evidence="5 6">
    <name type="scientific">Vibrio pectenicida</name>
    <dbReference type="NCBI Taxonomy" id="62763"/>
    <lineage>
        <taxon>Bacteria</taxon>
        <taxon>Pseudomonadati</taxon>
        <taxon>Pseudomonadota</taxon>
        <taxon>Gammaproteobacteria</taxon>
        <taxon>Vibrionales</taxon>
        <taxon>Vibrionaceae</taxon>
        <taxon>Vibrio</taxon>
    </lineage>
</organism>
<evidence type="ECO:0000256" key="3">
    <source>
        <dbReference type="ARBA" id="ARBA00023163"/>
    </source>
</evidence>
<proteinExistence type="inferred from homology"/>
<gene>
    <name evidence="5" type="ORF">EJA03_19135</name>
</gene>
<comment type="similarity">
    <text evidence="1">Belongs to the LysR transcriptional regulatory family.</text>
</comment>
<keyword evidence="3" id="KW-0804">Transcription</keyword>
<dbReference type="InterPro" id="IPR036388">
    <property type="entry name" value="WH-like_DNA-bd_sf"/>
</dbReference>
<dbReference type="PANTHER" id="PTHR30126:SF91">
    <property type="entry name" value="LYSR FAMILY TRANSCRIPTIONAL REGULATOR"/>
    <property type="match status" value="1"/>
</dbReference>
<name>A0A3R9FKK1_9VIBR</name>
<sequence length="310" mass="34328">MNKYGLLLVGSLMIQYTLDQIFSFTLAAEHGSLAKASRASGKDRATLSEHVSNLEIALNTTLFERGGNSLAITKEGVQLLRLANSLLRQAKGLQSYADVLSLPEQLHFRVALDASLPNDFILSVNNVLKEHNPNAKVDWMFLGRDKAIPKLVDSELDAVIMLKNDQSMTLLPKAGLCGCYLGKIPSKLYTSAESHLQDLTPIKFRDLIHDTRYVLQSTFEAGLAEKGSFSGHQVVLGSVDLIASFLGQGGWAVLPALKVLDKYPDIKPLEAEFLNMSWRIEHMLMSRDGIAGDCFKFLIKTIKMKYKELT</sequence>
<keyword evidence="2" id="KW-0805">Transcription regulation</keyword>
<dbReference type="SUPFAM" id="SSF53850">
    <property type="entry name" value="Periplasmic binding protein-like II"/>
    <property type="match status" value="1"/>
</dbReference>
<dbReference type="InterPro" id="IPR036390">
    <property type="entry name" value="WH_DNA-bd_sf"/>
</dbReference>
<dbReference type="GO" id="GO:0003700">
    <property type="term" value="F:DNA-binding transcription factor activity"/>
    <property type="evidence" value="ECO:0007669"/>
    <property type="project" value="InterPro"/>
</dbReference>
<dbReference type="OrthoDB" id="196624at2"/>
<evidence type="ECO:0000256" key="1">
    <source>
        <dbReference type="ARBA" id="ARBA00009437"/>
    </source>
</evidence>
<comment type="caution">
    <text evidence="5">The sequence shown here is derived from an EMBL/GenBank/DDBJ whole genome shotgun (WGS) entry which is preliminary data.</text>
</comment>
<dbReference type="Gene3D" id="1.10.10.10">
    <property type="entry name" value="Winged helix-like DNA-binding domain superfamily/Winged helix DNA-binding domain"/>
    <property type="match status" value="1"/>
</dbReference>
<dbReference type="GO" id="GO:0000976">
    <property type="term" value="F:transcription cis-regulatory region binding"/>
    <property type="evidence" value="ECO:0007669"/>
    <property type="project" value="TreeGrafter"/>
</dbReference>
<evidence type="ECO:0000259" key="4">
    <source>
        <dbReference type="PROSITE" id="PS50931"/>
    </source>
</evidence>
<dbReference type="InterPro" id="IPR000847">
    <property type="entry name" value="LysR_HTH_N"/>
</dbReference>
<dbReference type="PROSITE" id="PS50931">
    <property type="entry name" value="HTH_LYSR"/>
    <property type="match status" value="1"/>
</dbReference>
<dbReference type="EMBL" id="RSFA01000153">
    <property type="protein sequence ID" value="RSD28549.1"/>
    <property type="molecule type" value="Genomic_DNA"/>
</dbReference>
<dbReference type="Pfam" id="PF00126">
    <property type="entry name" value="HTH_1"/>
    <property type="match status" value="1"/>
</dbReference>
<keyword evidence="6" id="KW-1185">Reference proteome</keyword>
<dbReference type="Proteomes" id="UP000269041">
    <property type="component" value="Unassembled WGS sequence"/>
</dbReference>
<protein>
    <submittedName>
        <fullName evidence="5">LysR family transcriptional regulator</fullName>
    </submittedName>
</protein>